<evidence type="ECO:0000313" key="1">
    <source>
        <dbReference type="EMBL" id="RIY07490.1"/>
    </source>
</evidence>
<keyword evidence="2" id="KW-1185">Reference proteome</keyword>
<dbReference type="AlphaFoldDB" id="A0A418QR34"/>
<proteinExistence type="predicted"/>
<dbReference type="Proteomes" id="UP000284250">
    <property type="component" value="Unassembled WGS sequence"/>
</dbReference>
<reference evidence="1 2" key="2">
    <citation type="submission" date="2019-01" db="EMBL/GenBank/DDBJ databases">
        <title>Hymenobacter humicola sp. nov., isolated from soils in Antarctica.</title>
        <authorList>
            <person name="Sedlacek I."/>
            <person name="Holochova P."/>
            <person name="Kralova S."/>
            <person name="Pantucek R."/>
            <person name="Stankova E."/>
            <person name="Vrbovska V."/>
            <person name="Kristofova L."/>
            <person name="Svec P."/>
            <person name="Busse H.-J."/>
        </authorList>
    </citation>
    <scope>NUCLEOTIDE SEQUENCE [LARGE SCALE GENOMIC DNA]</scope>
    <source>
        <strain evidence="1 2">CCM 8852</strain>
    </source>
</reference>
<dbReference type="EMBL" id="QYCN01000029">
    <property type="protein sequence ID" value="RIY07490.1"/>
    <property type="molecule type" value="Genomic_DNA"/>
</dbReference>
<dbReference type="OrthoDB" id="871140at2"/>
<accession>A0A418QR34</accession>
<protein>
    <submittedName>
        <fullName evidence="1">Uncharacterized protein</fullName>
    </submittedName>
</protein>
<comment type="caution">
    <text evidence="1">The sequence shown here is derived from an EMBL/GenBank/DDBJ whole genome shotgun (WGS) entry which is preliminary data.</text>
</comment>
<sequence length="215" mass="23937">MQVYRHRYATGTLDASFTRLPGQDPNGNVHKAAATYGVRLHAGTNQTTRIDTSRYGPASITPFPTTILAINPYARLDRKWVGLGYGLMLGNLGYHRVSFGDEQSDFDLQASLRLGRRETVYALAEYNYLGYGSANPQHRLGLGTGFGGTRWQVLAGAATAKEYEILPTQSRWSGFIEAQGQFSERWQASTFFTLGNPNQQQAGIRLGYRIPRPRK</sequence>
<name>A0A418QR34_9BACT</name>
<reference evidence="1 2" key="1">
    <citation type="submission" date="2018-09" db="EMBL/GenBank/DDBJ databases">
        <authorList>
            <person name="Zeman M."/>
            <person name="Pardy F."/>
        </authorList>
    </citation>
    <scope>NUCLEOTIDE SEQUENCE [LARGE SCALE GENOMIC DNA]</scope>
    <source>
        <strain evidence="1 2">CCM 8852</strain>
    </source>
</reference>
<organism evidence="1 2">
    <name type="scientific">Hymenobacter rubripertinctus</name>
    <dbReference type="NCBI Taxonomy" id="2029981"/>
    <lineage>
        <taxon>Bacteria</taxon>
        <taxon>Pseudomonadati</taxon>
        <taxon>Bacteroidota</taxon>
        <taxon>Cytophagia</taxon>
        <taxon>Cytophagales</taxon>
        <taxon>Hymenobacteraceae</taxon>
        <taxon>Hymenobacter</taxon>
    </lineage>
</organism>
<dbReference type="RefSeq" id="WP_119656857.1">
    <property type="nucleotide sequence ID" value="NZ_JBHUOI010000011.1"/>
</dbReference>
<evidence type="ECO:0000313" key="2">
    <source>
        <dbReference type="Proteomes" id="UP000284250"/>
    </source>
</evidence>
<gene>
    <name evidence="1" type="ORF">D0T11_16225</name>
</gene>